<dbReference type="AlphaFoldDB" id="A0A9Q0HEM8"/>
<organism evidence="1 2">
    <name type="scientific">Protea cynaroides</name>
    <dbReference type="NCBI Taxonomy" id="273540"/>
    <lineage>
        <taxon>Eukaryota</taxon>
        <taxon>Viridiplantae</taxon>
        <taxon>Streptophyta</taxon>
        <taxon>Embryophyta</taxon>
        <taxon>Tracheophyta</taxon>
        <taxon>Spermatophyta</taxon>
        <taxon>Magnoliopsida</taxon>
        <taxon>Proteales</taxon>
        <taxon>Proteaceae</taxon>
        <taxon>Protea</taxon>
    </lineage>
</organism>
<dbReference type="Proteomes" id="UP001141806">
    <property type="component" value="Unassembled WGS sequence"/>
</dbReference>
<accession>A0A9Q0HEM8</accession>
<dbReference type="EMBL" id="JAMYWD010000008">
    <property type="protein sequence ID" value="KAJ4964380.1"/>
    <property type="molecule type" value="Genomic_DNA"/>
</dbReference>
<gene>
    <name evidence="1" type="ORF">NE237_024319</name>
</gene>
<protein>
    <submittedName>
        <fullName evidence="1">Uncharacterized protein</fullName>
    </submittedName>
</protein>
<keyword evidence="2" id="KW-1185">Reference proteome</keyword>
<reference evidence="1" key="1">
    <citation type="journal article" date="2023" name="Plant J.">
        <title>The genome of the king protea, Protea cynaroides.</title>
        <authorList>
            <person name="Chang J."/>
            <person name="Duong T.A."/>
            <person name="Schoeman C."/>
            <person name="Ma X."/>
            <person name="Roodt D."/>
            <person name="Barker N."/>
            <person name="Li Z."/>
            <person name="Van de Peer Y."/>
            <person name="Mizrachi E."/>
        </authorList>
    </citation>
    <scope>NUCLEOTIDE SEQUENCE</scope>
    <source>
        <tissue evidence="1">Young leaves</tissue>
    </source>
</reference>
<evidence type="ECO:0000313" key="2">
    <source>
        <dbReference type="Proteomes" id="UP001141806"/>
    </source>
</evidence>
<name>A0A9Q0HEM8_9MAGN</name>
<evidence type="ECO:0000313" key="1">
    <source>
        <dbReference type="EMBL" id="KAJ4964380.1"/>
    </source>
</evidence>
<proteinExistence type="predicted"/>
<sequence>MQIEMIKGRPLPDEVIVEHQIRGQHFLFQQVVEYEESPMPCVECRSFGHKVEHCPSLHKVDVDPNDKMTATKQVNVRTDVHNGLGAGTSKPIRRWADVEDEEQSEEDDIEDIEEAKVDANKHDPNFMVNGVVGNDECKPNKGLNGDDEQPLHSVQQEITVVLVESLFYEGNILVRIVTSSPGGQLQLVGMAKLK</sequence>
<comment type="caution">
    <text evidence="1">The sequence shown here is derived from an EMBL/GenBank/DDBJ whole genome shotgun (WGS) entry which is preliminary data.</text>
</comment>